<proteinExistence type="predicted"/>
<evidence type="ECO:0000313" key="3">
    <source>
        <dbReference type="Proteomes" id="UP000234271"/>
    </source>
</evidence>
<dbReference type="Pfam" id="PF09361">
    <property type="entry name" value="Phasin_2"/>
    <property type="match status" value="1"/>
</dbReference>
<dbReference type="RefSeq" id="WP_062154687.1">
    <property type="nucleotide sequence ID" value="NZ_CP012373.2"/>
</dbReference>
<reference evidence="3" key="1">
    <citation type="submission" date="2016-12" db="EMBL/GenBank/DDBJ databases">
        <title>Complete Genome Sequence of Beggiatoa leptomitiformis D-401.</title>
        <authorList>
            <person name="Fomenkov A."/>
            <person name="Vincze T."/>
            <person name="Grabovich M."/>
            <person name="Anton B.P."/>
            <person name="Dubinina G."/>
            <person name="Orlova M."/>
            <person name="Belousova E."/>
            <person name="Roberts R.J."/>
        </authorList>
    </citation>
    <scope>NUCLEOTIDE SEQUENCE [LARGE SCALE GENOMIC DNA]</scope>
    <source>
        <strain evidence="3">D-401</strain>
    </source>
</reference>
<dbReference type="InterPro" id="IPR018968">
    <property type="entry name" value="Phasin"/>
</dbReference>
<dbReference type="STRING" id="288004.AL038_16490"/>
<dbReference type="AlphaFoldDB" id="A0A2N9YE35"/>
<keyword evidence="3" id="KW-1185">Reference proteome</keyword>
<accession>A0A2N9YE35</accession>
<organism evidence="2 3">
    <name type="scientific">Beggiatoa leptomitoformis</name>
    <dbReference type="NCBI Taxonomy" id="288004"/>
    <lineage>
        <taxon>Bacteria</taxon>
        <taxon>Pseudomonadati</taxon>
        <taxon>Pseudomonadota</taxon>
        <taxon>Gammaproteobacteria</taxon>
        <taxon>Thiotrichales</taxon>
        <taxon>Thiotrichaceae</taxon>
        <taxon>Beggiatoa</taxon>
    </lineage>
</organism>
<dbReference type="KEGG" id="blep:AL038_16490"/>
<protein>
    <submittedName>
        <fullName evidence="2">Phasin family protein</fullName>
    </submittedName>
</protein>
<name>A0A2N9YE35_9GAMM</name>
<dbReference type="EMBL" id="CP018889">
    <property type="protein sequence ID" value="AUI68609.1"/>
    <property type="molecule type" value="Genomic_DNA"/>
</dbReference>
<evidence type="ECO:0000259" key="1">
    <source>
        <dbReference type="Pfam" id="PF09361"/>
    </source>
</evidence>
<sequence length="119" mass="13509">MSEQLQQWSDLNKGAMASFQQFADINRNLFMSLAQQQMSLVGIYVESGTKYMEAVSKAKDFQDVLSAQSRTFEEFNRKVLENFRSTMEMMVGVKGQLVSLAEKSTKEVVELNPAIKLVK</sequence>
<feature type="domain" description="Phasin" evidence="1">
    <location>
        <begin position="6"/>
        <end position="103"/>
    </location>
</feature>
<gene>
    <name evidence="2" type="ORF">BLE401_07755</name>
</gene>
<evidence type="ECO:0000313" key="2">
    <source>
        <dbReference type="EMBL" id="AUI68609.1"/>
    </source>
</evidence>
<dbReference type="Proteomes" id="UP000234271">
    <property type="component" value="Chromosome"/>
</dbReference>
<dbReference type="OrthoDB" id="5628541at2"/>